<sequence>MLISRVVARMKNSLSGFENAVKILDVKIKEGVKYSFTSFNDGLEAEIDTQFKALEHRIHTLEQSSGMAKDNNFLVDLVTAKVAILREALDEEFENSLKAMIAEDYERSKRKLNVMVFGVPP</sequence>
<name>A0AA88H9E1_ARTSF</name>
<evidence type="ECO:0000313" key="2">
    <source>
        <dbReference type="Proteomes" id="UP001187531"/>
    </source>
</evidence>
<reference evidence="1" key="1">
    <citation type="submission" date="2023-07" db="EMBL/GenBank/DDBJ databases">
        <title>Chromosome-level genome assembly of Artemia franciscana.</title>
        <authorList>
            <person name="Jo E."/>
        </authorList>
    </citation>
    <scope>NUCLEOTIDE SEQUENCE</scope>
    <source>
        <tissue evidence="1">Whole body</tissue>
    </source>
</reference>
<dbReference type="AlphaFoldDB" id="A0AA88H9E1"/>
<keyword evidence="2" id="KW-1185">Reference proteome</keyword>
<organism evidence="1 2">
    <name type="scientific">Artemia franciscana</name>
    <name type="common">Brine shrimp</name>
    <name type="synonym">Artemia sanfranciscana</name>
    <dbReference type="NCBI Taxonomy" id="6661"/>
    <lineage>
        <taxon>Eukaryota</taxon>
        <taxon>Metazoa</taxon>
        <taxon>Ecdysozoa</taxon>
        <taxon>Arthropoda</taxon>
        <taxon>Crustacea</taxon>
        <taxon>Branchiopoda</taxon>
        <taxon>Anostraca</taxon>
        <taxon>Artemiidae</taxon>
        <taxon>Artemia</taxon>
    </lineage>
</organism>
<dbReference type="EMBL" id="JAVRJZ010000019">
    <property type="protein sequence ID" value="KAK2707875.1"/>
    <property type="molecule type" value="Genomic_DNA"/>
</dbReference>
<accession>A0AA88H9E1</accession>
<gene>
    <name evidence="1" type="ORF">QYM36_015528</name>
</gene>
<dbReference type="Proteomes" id="UP001187531">
    <property type="component" value="Unassembled WGS sequence"/>
</dbReference>
<proteinExistence type="predicted"/>
<protein>
    <submittedName>
        <fullName evidence="1">Uncharacterized protein</fullName>
    </submittedName>
</protein>
<evidence type="ECO:0000313" key="1">
    <source>
        <dbReference type="EMBL" id="KAK2707875.1"/>
    </source>
</evidence>
<comment type="caution">
    <text evidence="1">The sequence shown here is derived from an EMBL/GenBank/DDBJ whole genome shotgun (WGS) entry which is preliminary data.</text>
</comment>